<organism evidence="1 2">
    <name type="scientific">Methylobacterium jeotgali</name>
    <dbReference type="NCBI Taxonomy" id="381630"/>
    <lineage>
        <taxon>Bacteria</taxon>
        <taxon>Pseudomonadati</taxon>
        <taxon>Pseudomonadota</taxon>
        <taxon>Alphaproteobacteria</taxon>
        <taxon>Hyphomicrobiales</taxon>
        <taxon>Methylobacteriaceae</taxon>
        <taxon>Methylobacterium</taxon>
    </lineage>
</organism>
<dbReference type="EMBL" id="BPQR01000040">
    <property type="protein sequence ID" value="GJE07066.1"/>
    <property type="molecule type" value="Genomic_DNA"/>
</dbReference>
<evidence type="ECO:0000313" key="1">
    <source>
        <dbReference type="EMBL" id="GJE07066.1"/>
    </source>
</evidence>
<gene>
    <name evidence="1" type="ORF">AOPFMNJM_2390</name>
</gene>
<reference evidence="1" key="1">
    <citation type="journal article" date="2021" name="Front. Microbiol.">
        <title>Comprehensive Comparative Genomics and Phenotyping of Methylobacterium Species.</title>
        <authorList>
            <person name="Alessa O."/>
            <person name="Ogura Y."/>
            <person name="Fujitani Y."/>
            <person name="Takami H."/>
            <person name="Hayashi T."/>
            <person name="Sahin N."/>
            <person name="Tani A."/>
        </authorList>
    </citation>
    <scope>NUCLEOTIDE SEQUENCE</scope>
    <source>
        <strain evidence="1">LMG 23639</strain>
    </source>
</reference>
<dbReference type="Proteomes" id="UP001055102">
    <property type="component" value="Unassembled WGS sequence"/>
</dbReference>
<keyword evidence="2" id="KW-1185">Reference proteome</keyword>
<protein>
    <submittedName>
        <fullName evidence="1">Uncharacterized protein</fullName>
    </submittedName>
</protein>
<accession>A0ABQ4SXW4</accession>
<name>A0ABQ4SXW4_9HYPH</name>
<comment type="caution">
    <text evidence="1">The sequence shown here is derived from an EMBL/GenBank/DDBJ whole genome shotgun (WGS) entry which is preliminary data.</text>
</comment>
<dbReference type="Gene3D" id="3.40.50.2300">
    <property type="match status" value="1"/>
</dbReference>
<proteinExistence type="predicted"/>
<dbReference type="Pfam" id="PF13433">
    <property type="entry name" value="Peripla_BP_5"/>
    <property type="match status" value="1"/>
</dbReference>
<sequence length="117" mass="12851">MEETYLSAYVFKYGLEKALKKTGNIEEVTSRMIRDVSGGVRVEDDISPEGLIWIDGDNFNTWLKPKIGQCQADGSFKTVYQAAEHVAPDPYSIYPSSGKCTADGLVGADGKVRKNVI</sequence>
<evidence type="ECO:0000313" key="2">
    <source>
        <dbReference type="Proteomes" id="UP001055102"/>
    </source>
</evidence>
<reference evidence="1" key="2">
    <citation type="submission" date="2021-08" db="EMBL/GenBank/DDBJ databases">
        <authorList>
            <person name="Tani A."/>
            <person name="Ola A."/>
            <person name="Ogura Y."/>
            <person name="Katsura K."/>
            <person name="Hayashi T."/>
        </authorList>
    </citation>
    <scope>NUCLEOTIDE SEQUENCE</scope>
    <source>
        <strain evidence="1">LMG 23639</strain>
    </source>
</reference>